<dbReference type="Pfam" id="PF14528">
    <property type="entry name" value="LAGLIDADG_3"/>
    <property type="match status" value="1"/>
</dbReference>
<dbReference type="InterPro" id="IPR027925">
    <property type="entry name" value="MCM_N"/>
</dbReference>
<dbReference type="InterPro" id="IPR031327">
    <property type="entry name" value="MCM"/>
</dbReference>
<dbReference type="InterPro" id="IPR033762">
    <property type="entry name" value="MCM_OB"/>
</dbReference>
<dbReference type="InterPro" id="IPR004860">
    <property type="entry name" value="LAGLIDADG_dom"/>
</dbReference>
<dbReference type="PROSITE" id="PS50051">
    <property type="entry name" value="MCM_2"/>
    <property type="match status" value="2"/>
</dbReference>
<dbReference type="InterPro" id="IPR041562">
    <property type="entry name" value="MCM_lid"/>
</dbReference>
<dbReference type="EMBL" id="LBWB01000003">
    <property type="protein sequence ID" value="KKR01629.1"/>
    <property type="molecule type" value="Genomic_DNA"/>
</dbReference>
<dbReference type="EC" id="3.6.4.12" evidence="2"/>
<dbReference type="PRINTS" id="PR01657">
    <property type="entry name" value="MCMFAMILY"/>
</dbReference>
<keyword evidence="5" id="KW-0378">Hydrolase</keyword>
<dbReference type="Gene3D" id="3.40.50.300">
    <property type="entry name" value="P-loop containing nucleotide triphosphate hydrolases"/>
    <property type="match status" value="2"/>
</dbReference>
<dbReference type="GO" id="GO:0042555">
    <property type="term" value="C:MCM complex"/>
    <property type="evidence" value="ECO:0007669"/>
    <property type="project" value="TreeGrafter"/>
</dbReference>
<dbReference type="GO" id="GO:0016539">
    <property type="term" value="P:intein-mediated protein splicing"/>
    <property type="evidence" value="ECO:0007669"/>
    <property type="project" value="InterPro"/>
</dbReference>
<evidence type="ECO:0000256" key="1">
    <source>
        <dbReference type="ARBA" id="ARBA00008010"/>
    </source>
</evidence>
<protein>
    <recommendedName>
        <fullName evidence="2">DNA helicase</fullName>
        <ecNumber evidence="2">3.6.4.12</ecNumber>
    </recommendedName>
</protein>
<dbReference type="InterPro" id="IPR036388">
    <property type="entry name" value="WH-like_DNA-bd_sf"/>
</dbReference>
<evidence type="ECO:0000256" key="6">
    <source>
        <dbReference type="ARBA" id="ARBA00022806"/>
    </source>
</evidence>
<accession>A0A0G0MC75</accession>
<evidence type="ECO:0000313" key="14">
    <source>
        <dbReference type="Proteomes" id="UP000033881"/>
    </source>
</evidence>
<dbReference type="PANTHER" id="PTHR11630:SF66">
    <property type="entry name" value="DNA REPLICATION LICENSING FACTOR MCM4"/>
    <property type="match status" value="1"/>
</dbReference>
<reference evidence="13 14" key="1">
    <citation type="journal article" date="2015" name="Nature">
        <title>rRNA introns, odd ribosomes, and small enigmatic genomes across a large radiation of phyla.</title>
        <authorList>
            <person name="Brown C.T."/>
            <person name="Hug L.A."/>
            <person name="Thomas B.C."/>
            <person name="Sharon I."/>
            <person name="Castelle C.J."/>
            <person name="Singh A."/>
            <person name="Wilkins M.J."/>
            <person name="Williams K.H."/>
            <person name="Banfield J.F."/>
        </authorList>
    </citation>
    <scope>NUCLEOTIDE SEQUENCE [LARGE SCALE GENOMIC DNA]</scope>
</reference>
<dbReference type="Gene3D" id="3.30.1640.10">
    <property type="entry name" value="mini-chromosome maintenance (MCM) complex, chain A, domain 1"/>
    <property type="match status" value="1"/>
</dbReference>
<dbReference type="AlphaFoldDB" id="A0A0G0MC75"/>
<dbReference type="Gene3D" id="2.40.50.140">
    <property type="entry name" value="Nucleic acid-binding proteins"/>
    <property type="match status" value="1"/>
</dbReference>
<evidence type="ECO:0000256" key="4">
    <source>
        <dbReference type="ARBA" id="ARBA00022741"/>
    </source>
</evidence>
<keyword evidence="3" id="KW-0235">DNA replication</keyword>
<evidence type="ECO:0000256" key="3">
    <source>
        <dbReference type="ARBA" id="ARBA00022705"/>
    </source>
</evidence>
<keyword evidence="7" id="KW-0068">Autocatalytic cleavage</keyword>
<keyword evidence="6 13" id="KW-0347">Helicase</keyword>
<dbReference type="PROSITE" id="PS50817">
    <property type="entry name" value="INTEIN_N_TER"/>
    <property type="match status" value="1"/>
</dbReference>
<dbReference type="SMART" id="SM00350">
    <property type="entry name" value="MCM"/>
    <property type="match status" value="1"/>
</dbReference>
<sequence>MAEQVAEREPRIDEQLQQFLRDFKDENGKDKYRLRLSQLGNAGGTALLIDFDDLIAHTPNIARQLLDNPNAILRDLELAAYAQLKMEDPEYAEQAKTLKLHFRKLPSHEFIRKLGAAQIGHLTAVDGIIVRSTEVHPLLTKGKFQCRKCNATIDVEQNFNRPFMRGPGICAHCRSKIFEFVEKESSYLNSQQLRIQERPEDLPPGQLPQTINVRVIEDLVNTARPGDRVTVTAIVKAQQNYMGRKVALTTFQLELEANYIEVVGKEVDVVELTPEDEHKIVELSKDPFIHRKLIASLAPSIYGYGDIKEGILYLIAGGVAKQLPDGMKLRGDPNILLIGEPAVAKSQLLQYVARVAPRGLYTSGRGTSAAGLTAAVLKDKAGGMVLEAGALVLADKGVACVDEVDKMRPEDRVAMHETLEQHTVCYDDQTELLTAQGWKFFKDVTTRDTVATLTSKGQLKYQSPTRVFTCKYQGDMVAISNSHKVNLLVTPQHKIYASQYRSGNTWLPFSLVAARELVNKRFKIKRSANWHGKEKKYFILPQYSNRYETRPAIKIEMGLFLEFLGYWLSEGSADNYRIMITQKEGKKHQLIEKCLAQLPFRYKFEHFKNSDSGNFMIHNVQLACYFKPLSNGAATKFVPNMFKQLSTRQLTILLEALMVGDGGTRQHTNGSIQRTYYTTSPKLADDVQEILLKTGISGNIRNHHTKGKMGAFGKANYDELDVSFVFKNTPQVGYHASHGSKSGTLKIMHGYDGDVYCVEVPNHILYVRRHGVPVWSGNSIAKAGIVATLNARAAVLAAANPAFGRYDPYKNIVDNINMPITLLSRFDLIFIMKDTPNAEADGRLARHILTLHRTRDTPEKIPITPEMFRKYLSYAKRVVPVLGQEAEDALWAYYMKMRSTTGSEAPIAITARQLESLVRLCEARARLFLRDTVTLEDANAITRLVTLSMQEVGVDVTTGKMDIDVIMSGTPQSLREKIDLTIKTMRDLEKQFGKTMDMSLVIQAIVNKGLLAEEEVCNTIQTLIKNGKLYEPAPGKISLIG</sequence>
<feature type="domain" description="MCM C-terminal AAA(+) ATPase" evidence="11">
    <location>
        <begin position="779"/>
        <end position="848"/>
    </location>
</feature>
<dbReference type="GO" id="GO:0005524">
    <property type="term" value="F:ATP binding"/>
    <property type="evidence" value="ECO:0007669"/>
    <property type="project" value="UniProtKB-KW"/>
</dbReference>
<dbReference type="PRINTS" id="PR00379">
    <property type="entry name" value="INTEIN"/>
</dbReference>
<evidence type="ECO:0000313" key="13">
    <source>
        <dbReference type="EMBL" id="KKR01629.1"/>
    </source>
</evidence>
<dbReference type="SUPFAM" id="SSF51294">
    <property type="entry name" value="Hedgehog/intein (Hint) domain"/>
    <property type="match status" value="1"/>
</dbReference>
<dbReference type="GO" id="GO:0006260">
    <property type="term" value="P:DNA replication"/>
    <property type="evidence" value="ECO:0007669"/>
    <property type="project" value="UniProtKB-KW"/>
</dbReference>
<dbReference type="Gene3D" id="1.10.10.10">
    <property type="entry name" value="Winged helix-like DNA-binding domain superfamily/Winged helix DNA-binding domain"/>
    <property type="match status" value="1"/>
</dbReference>
<dbReference type="SUPFAM" id="SSF52540">
    <property type="entry name" value="P-loop containing nucleoside triphosphate hydrolases"/>
    <property type="match status" value="2"/>
</dbReference>
<keyword evidence="8" id="KW-0067">ATP-binding</keyword>
<dbReference type="PATRIC" id="fig|1618574.4.peg.192"/>
<dbReference type="SUPFAM" id="SSF55608">
    <property type="entry name" value="Homing endonucleases"/>
    <property type="match status" value="1"/>
</dbReference>
<evidence type="ECO:0000256" key="2">
    <source>
        <dbReference type="ARBA" id="ARBA00012551"/>
    </source>
</evidence>
<dbReference type="Gene3D" id="3.10.28.10">
    <property type="entry name" value="Homing endonucleases"/>
    <property type="match status" value="1"/>
</dbReference>
<comment type="caution">
    <text evidence="13">The sequence shown here is derived from an EMBL/GenBank/DDBJ whole genome shotgun (WGS) entry which is preliminary data.</text>
</comment>
<dbReference type="InterPro" id="IPR027417">
    <property type="entry name" value="P-loop_NTPase"/>
</dbReference>
<proteinExistence type="inferred from homology"/>
<dbReference type="Proteomes" id="UP000033881">
    <property type="component" value="Unassembled WGS sequence"/>
</dbReference>
<keyword evidence="10" id="KW-0238">DNA-binding</keyword>
<dbReference type="InterPro" id="IPR027434">
    <property type="entry name" value="Homing_endonucl"/>
</dbReference>
<dbReference type="GO" id="GO:0016787">
    <property type="term" value="F:hydrolase activity"/>
    <property type="evidence" value="ECO:0007669"/>
    <property type="project" value="UniProtKB-KW"/>
</dbReference>
<feature type="domain" description="DOD-type homing endonuclease" evidence="12">
    <location>
        <begin position="563"/>
        <end position="696"/>
    </location>
</feature>
<dbReference type="SUPFAM" id="SSF50249">
    <property type="entry name" value="Nucleic acid-binding proteins"/>
    <property type="match status" value="1"/>
</dbReference>
<dbReference type="InterPro" id="IPR004042">
    <property type="entry name" value="Intein_endonuc_central"/>
</dbReference>
<comment type="similarity">
    <text evidence="1">Belongs to the MCM family.</text>
</comment>
<evidence type="ECO:0000256" key="7">
    <source>
        <dbReference type="ARBA" id="ARBA00022813"/>
    </source>
</evidence>
<evidence type="ECO:0000256" key="8">
    <source>
        <dbReference type="ARBA" id="ARBA00022840"/>
    </source>
</evidence>
<dbReference type="STRING" id="1618574.UT24_C0003G0036"/>
<dbReference type="PANTHER" id="PTHR11630">
    <property type="entry name" value="DNA REPLICATION LICENSING FACTOR MCM FAMILY MEMBER"/>
    <property type="match status" value="1"/>
</dbReference>
<dbReference type="Gene3D" id="2.20.28.10">
    <property type="match status" value="1"/>
</dbReference>
<evidence type="ECO:0000259" key="11">
    <source>
        <dbReference type="PROSITE" id="PS50051"/>
    </source>
</evidence>
<gene>
    <name evidence="13" type="ORF">UT24_C0003G0036</name>
</gene>
<evidence type="ECO:0000256" key="5">
    <source>
        <dbReference type="ARBA" id="ARBA00022801"/>
    </source>
</evidence>
<dbReference type="GO" id="GO:0003697">
    <property type="term" value="F:single-stranded DNA binding"/>
    <property type="evidence" value="ECO:0007669"/>
    <property type="project" value="TreeGrafter"/>
</dbReference>
<evidence type="ECO:0000259" key="12">
    <source>
        <dbReference type="PROSITE" id="PS50819"/>
    </source>
</evidence>
<dbReference type="InterPro" id="IPR006142">
    <property type="entry name" value="INTEIN"/>
</dbReference>
<keyword evidence="4" id="KW-0547">Nucleotide-binding</keyword>
<evidence type="ECO:0000256" key="9">
    <source>
        <dbReference type="ARBA" id="ARBA00023000"/>
    </source>
</evidence>
<dbReference type="InterPro" id="IPR001208">
    <property type="entry name" value="MCM_dom"/>
</dbReference>
<dbReference type="Pfam" id="PF14551">
    <property type="entry name" value="MCM_N"/>
    <property type="match status" value="1"/>
</dbReference>
<organism evidence="13 14">
    <name type="scientific">Candidatus Woesebacteria bacterium GW2011_GWB1_39_12</name>
    <dbReference type="NCBI Taxonomy" id="1618574"/>
    <lineage>
        <taxon>Bacteria</taxon>
        <taxon>Candidatus Woeseibacteriota</taxon>
    </lineage>
</organism>
<dbReference type="Pfam" id="PF17855">
    <property type="entry name" value="MCM_lid"/>
    <property type="match status" value="1"/>
</dbReference>
<dbReference type="InterPro" id="IPR036844">
    <property type="entry name" value="Hint_dom_sf"/>
</dbReference>
<dbReference type="GO" id="GO:0004519">
    <property type="term" value="F:endonuclease activity"/>
    <property type="evidence" value="ECO:0007669"/>
    <property type="project" value="InterPro"/>
</dbReference>
<dbReference type="GO" id="GO:0017116">
    <property type="term" value="F:single-stranded DNA helicase activity"/>
    <property type="evidence" value="ECO:0007669"/>
    <property type="project" value="TreeGrafter"/>
</dbReference>
<name>A0A0G0MC75_9BACT</name>
<keyword evidence="9" id="KW-0651">Protein splicing</keyword>
<dbReference type="Pfam" id="PF17207">
    <property type="entry name" value="MCM_OB"/>
    <property type="match status" value="1"/>
</dbReference>
<feature type="domain" description="MCM C-terminal AAA(+) ATPase" evidence="11">
    <location>
        <begin position="289"/>
        <end position="424"/>
    </location>
</feature>
<dbReference type="PROSITE" id="PS50819">
    <property type="entry name" value="INTEIN_ENDONUCLEASE"/>
    <property type="match status" value="1"/>
</dbReference>
<dbReference type="InterPro" id="IPR012340">
    <property type="entry name" value="NA-bd_OB-fold"/>
</dbReference>
<dbReference type="InterPro" id="IPR006141">
    <property type="entry name" value="Intein_N"/>
</dbReference>
<dbReference type="Pfam" id="PF00493">
    <property type="entry name" value="MCM"/>
    <property type="match status" value="2"/>
</dbReference>
<evidence type="ECO:0000256" key="10">
    <source>
        <dbReference type="ARBA" id="ARBA00023125"/>
    </source>
</evidence>
<dbReference type="Gene3D" id="2.170.16.10">
    <property type="entry name" value="Hedgehog/Intein (Hint) domain"/>
    <property type="match status" value="1"/>
</dbReference>